<feature type="transmembrane region" description="Helical" evidence="1">
    <location>
        <begin position="200"/>
        <end position="220"/>
    </location>
</feature>
<accession>M2BXJ2</accession>
<keyword evidence="1" id="KW-0472">Membrane</keyword>
<feature type="transmembrane region" description="Helical" evidence="1">
    <location>
        <begin position="258"/>
        <end position="276"/>
    </location>
</feature>
<gene>
    <name evidence="2" type="ORF">HMPREF9725_01655</name>
</gene>
<comment type="caution">
    <text evidence="2">The sequence shown here is derived from an EMBL/GenBank/DDBJ whole genome shotgun (WGS) entry which is preliminary data.</text>
</comment>
<evidence type="ECO:0000256" key="1">
    <source>
        <dbReference type="SAM" id="Phobius"/>
    </source>
</evidence>
<keyword evidence="1" id="KW-0812">Transmembrane</keyword>
<dbReference type="Proteomes" id="UP000011708">
    <property type="component" value="Chromosome"/>
</dbReference>
<dbReference type="RefSeq" id="WP_002689006.1">
    <property type="nucleotide sequence ID" value="NZ_CM001794.1"/>
</dbReference>
<protein>
    <submittedName>
        <fullName evidence="2">Uncharacterized protein</fullName>
    </submittedName>
</protein>
<evidence type="ECO:0000313" key="2">
    <source>
        <dbReference type="EMBL" id="EMB29747.1"/>
    </source>
</evidence>
<dbReference type="EMBL" id="AGDW01000018">
    <property type="protein sequence ID" value="EMB29747.1"/>
    <property type="molecule type" value="Genomic_DNA"/>
</dbReference>
<proteinExistence type="predicted"/>
<dbReference type="HOGENOM" id="CLU_966253_0_0_12"/>
<name>M2BXJ2_TREDN</name>
<sequence length="288" mass="34199">MCLIGYYSHEELIEKFEKLRINDLKRLYKQIEQIEKEKDFYSYEFRLSVYNYIQEQTIGLEYGNRNFLEVPISNMDNKQPSYLIDILYYMLSSEMIDFSEYNKSQIDKVCVIIDNFKNHLDIDKIKTYLIAMYLMHIDTFTFNLNAYAVEFKILMKMEKMQKKTEAIVREMHKKMDVNNENFDKKLSIFGKKIKNFNANIITIITIIFSAFSIIGFNLFIIQSSLSLNSIIILNLSMVFSLSIVFSILDYLIFEKGKVYYLSIISGTILFIIIIILKCDLIRLIKNFF</sequence>
<keyword evidence="1" id="KW-1133">Transmembrane helix</keyword>
<dbReference type="PATRIC" id="fig|999431.4.peg.1706"/>
<feature type="transmembrane region" description="Helical" evidence="1">
    <location>
        <begin position="232"/>
        <end position="252"/>
    </location>
</feature>
<reference evidence="2" key="1">
    <citation type="submission" date="2012-01" db="EMBL/GenBank/DDBJ databases">
        <title>The Genome Sequence of Treponema denticola H1-T.</title>
        <authorList>
            <consortium name="The Broad Institute Genome Sequencing Platform"/>
            <person name="Earl A."/>
            <person name="Ward D."/>
            <person name="Feldgarden M."/>
            <person name="Gevers D."/>
            <person name="Blanton J.M."/>
            <person name="Fenno C.J."/>
            <person name="Baranova O.V."/>
            <person name="Mathney J."/>
            <person name="Dewhirst F.E."/>
            <person name="Izard J."/>
            <person name="Young S.K."/>
            <person name="Zeng Q."/>
            <person name="Gargeya S."/>
            <person name="Fitzgerald M."/>
            <person name="Haas B."/>
            <person name="Abouelleil A."/>
            <person name="Alvarado L."/>
            <person name="Arachchi H.M."/>
            <person name="Berlin A."/>
            <person name="Chapman S.B."/>
            <person name="Gearin G."/>
            <person name="Goldberg J."/>
            <person name="Griggs A."/>
            <person name="Gujja S."/>
            <person name="Hansen M."/>
            <person name="Heiman D."/>
            <person name="Howarth C."/>
            <person name="Larimer J."/>
            <person name="Lui A."/>
            <person name="MacDonald P.J.P."/>
            <person name="McCowen C."/>
            <person name="Montmayeur A."/>
            <person name="Murphy C."/>
            <person name="Neiman D."/>
            <person name="Pearson M."/>
            <person name="Priest M."/>
            <person name="Roberts A."/>
            <person name="Saif S."/>
            <person name="Shea T."/>
            <person name="Sisk P."/>
            <person name="Stolte C."/>
            <person name="Sykes S."/>
            <person name="Wortman J."/>
            <person name="Nusbaum C."/>
            <person name="Birren B."/>
        </authorList>
    </citation>
    <scope>NUCLEOTIDE SEQUENCE [LARGE SCALE GENOMIC DNA]</scope>
    <source>
        <strain evidence="2">H1-T</strain>
    </source>
</reference>
<organism evidence="2">
    <name type="scientific">Treponema denticola H1-T</name>
    <dbReference type="NCBI Taxonomy" id="999431"/>
    <lineage>
        <taxon>Bacteria</taxon>
        <taxon>Pseudomonadati</taxon>
        <taxon>Spirochaetota</taxon>
        <taxon>Spirochaetia</taxon>
        <taxon>Spirochaetales</taxon>
        <taxon>Treponemataceae</taxon>
        <taxon>Treponema</taxon>
    </lineage>
</organism>
<dbReference type="AlphaFoldDB" id="M2BXJ2"/>